<keyword evidence="3 12" id="KW-0479">Metal-binding</keyword>
<comment type="function">
    <text evidence="12">Bifunctional enzyme with both catalase and broad-spectrum peroxidase activity.</text>
</comment>
<dbReference type="Proteomes" id="UP000238071">
    <property type="component" value="Unassembled WGS sequence"/>
</dbReference>
<evidence type="ECO:0000256" key="10">
    <source>
        <dbReference type="ARBA" id="ARBA00067012"/>
    </source>
</evidence>
<dbReference type="PROSITE" id="PS00435">
    <property type="entry name" value="PEROXIDASE_1"/>
    <property type="match status" value="1"/>
</dbReference>
<comment type="caution">
    <text evidence="12">Lacks conserved residue(s) required for the propagation of feature annotation.</text>
</comment>
<evidence type="ECO:0000256" key="8">
    <source>
        <dbReference type="ARBA" id="ARBA00051651"/>
    </source>
</evidence>
<dbReference type="CDD" id="cd00649">
    <property type="entry name" value="catalase_peroxidase_1"/>
    <property type="match status" value="1"/>
</dbReference>
<comment type="subunit">
    <text evidence="12">Homodimer or homotetramer.</text>
</comment>
<dbReference type="NCBIfam" id="NF011635">
    <property type="entry name" value="PRK15061.1"/>
    <property type="match status" value="1"/>
</dbReference>
<evidence type="ECO:0000256" key="6">
    <source>
        <dbReference type="ARBA" id="ARBA00023324"/>
    </source>
</evidence>
<evidence type="ECO:0000256" key="7">
    <source>
        <dbReference type="ARBA" id="ARBA00049145"/>
    </source>
</evidence>
<dbReference type="RefSeq" id="WP_104425518.1">
    <property type="nucleotide sequence ID" value="NZ_PTIY01000034.1"/>
</dbReference>
<dbReference type="OrthoDB" id="9759743at2"/>
<keyword evidence="16" id="KW-1185">Reference proteome</keyword>
<dbReference type="GO" id="GO:0005829">
    <property type="term" value="C:cytosol"/>
    <property type="evidence" value="ECO:0007669"/>
    <property type="project" value="UniProtKB-ARBA"/>
</dbReference>
<feature type="active site" description="Proton acceptor" evidence="12">
    <location>
        <position position="107"/>
    </location>
</feature>
<dbReference type="InterPro" id="IPR010255">
    <property type="entry name" value="Haem_peroxidase_sf"/>
</dbReference>
<dbReference type="CDD" id="cd08200">
    <property type="entry name" value="catalase_peroxidase_2"/>
    <property type="match status" value="1"/>
</dbReference>
<keyword evidence="2 12" id="KW-0349">Heme</keyword>
<dbReference type="AlphaFoldDB" id="A0A2S6GEC9"/>
<dbReference type="PROSITE" id="PS50873">
    <property type="entry name" value="PEROXIDASE_4"/>
    <property type="match status" value="1"/>
</dbReference>
<comment type="caution">
    <text evidence="15">The sequence shown here is derived from an EMBL/GenBank/DDBJ whole genome shotgun (WGS) entry which is preliminary data.</text>
</comment>
<comment type="PTM">
    <text evidence="12">Formation of the three residue Trp-Tyr-Met cross-link is important for the catalase, but not the peroxidase activity of the enzyme.</text>
</comment>
<evidence type="ECO:0000256" key="5">
    <source>
        <dbReference type="ARBA" id="ARBA00023004"/>
    </source>
</evidence>
<organism evidence="15 16">
    <name type="scientific">Methylobacter tundripaludum</name>
    <dbReference type="NCBI Taxonomy" id="173365"/>
    <lineage>
        <taxon>Bacteria</taxon>
        <taxon>Pseudomonadati</taxon>
        <taxon>Pseudomonadota</taxon>
        <taxon>Gammaproteobacteria</taxon>
        <taxon>Methylococcales</taxon>
        <taxon>Methylococcaceae</taxon>
        <taxon>Methylobacter</taxon>
    </lineage>
</organism>
<reference evidence="15 16" key="1">
    <citation type="submission" date="2018-02" db="EMBL/GenBank/DDBJ databases">
        <title>Subsurface microbial communities from deep shales in Ohio and West Virginia, USA.</title>
        <authorList>
            <person name="Wrighton K."/>
        </authorList>
    </citation>
    <scope>NUCLEOTIDE SEQUENCE [LARGE SCALE GENOMIC DNA]</scope>
    <source>
        <strain evidence="15 16">OWC-G53F</strain>
    </source>
</reference>
<dbReference type="GO" id="GO:0042744">
    <property type="term" value="P:hydrogen peroxide catabolic process"/>
    <property type="evidence" value="ECO:0007669"/>
    <property type="project" value="UniProtKB-KW"/>
</dbReference>
<dbReference type="PRINTS" id="PR00460">
    <property type="entry name" value="BPEROXIDASE"/>
</dbReference>
<dbReference type="PRINTS" id="PR00458">
    <property type="entry name" value="PEROXIDASE"/>
</dbReference>
<dbReference type="GO" id="GO:0020037">
    <property type="term" value="F:heme binding"/>
    <property type="evidence" value="ECO:0007669"/>
    <property type="project" value="InterPro"/>
</dbReference>
<dbReference type="Gene3D" id="1.10.420.10">
    <property type="entry name" value="Peroxidase, domain 2"/>
    <property type="match status" value="2"/>
</dbReference>
<evidence type="ECO:0000256" key="1">
    <source>
        <dbReference type="ARBA" id="ARBA00022559"/>
    </source>
</evidence>
<dbReference type="InterPro" id="IPR019793">
    <property type="entry name" value="Peroxidases_heam-ligand_BS"/>
</dbReference>
<feature type="site" description="Transition state stabilizer" evidence="12">
    <location>
        <position position="103"/>
    </location>
</feature>
<accession>A0A2S6GEC9</accession>
<keyword evidence="12 13" id="KW-0732">Signal</keyword>
<protein>
    <recommendedName>
        <fullName evidence="11 12">Catalase-peroxidase</fullName>
        <shortName evidence="12">CP</shortName>
        <ecNumber evidence="10 12">1.11.1.21</ecNumber>
    </recommendedName>
    <alternativeName>
        <fullName evidence="12">Peroxidase/catalase</fullName>
    </alternativeName>
</protein>
<comment type="cofactor">
    <cofactor evidence="12">
        <name>heme b</name>
        <dbReference type="ChEBI" id="CHEBI:60344"/>
    </cofactor>
    <text evidence="12">Binds 1 heme b (iron(II)-protoporphyrin IX) group per dimer.</text>
</comment>
<dbReference type="FunFam" id="1.10.520.10:FF:000002">
    <property type="entry name" value="Catalase-peroxidase"/>
    <property type="match status" value="1"/>
</dbReference>
<dbReference type="PANTHER" id="PTHR30555:SF0">
    <property type="entry name" value="CATALASE-PEROXIDASE"/>
    <property type="match status" value="1"/>
</dbReference>
<dbReference type="EMBL" id="PTIY01000034">
    <property type="protein sequence ID" value="PPK63582.1"/>
    <property type="molecule type" value="Genomic_DNA"/>
</dbReference>
<evidence type="ECO:0000313" key="16">
    <source>
        <dbReference type="Proteomes" id="UP000238071"/>
    </source>
</evidence>
<evidence type="ECO:0000256" key="3">
    <source>
        <dbReference type="ARBA" id="ARBA00022723"/>
    </source>
</evidence>
<evidence type="ECO:0000256" key="11">
    <source>
        <dbReference type="ARBA" id="ARBA00074141"/>
    </source>
</evidence>
<dbReference type="Pfam" id="PF00141">
    <property type="entry name" value="peroxidase"/>
    <property type="match status" value="2"/>
</dbReference>
<comment type="catalytic activity">
    <reaction evidence="7 12 13">
        <text>2 H2O2 = O2 + 2 H2O</text>
        <dbReference type="Rhea" id="RHEA:20309"/>
        <dbReference type="ChEBI" id="CHEBI:15377"/>
        <dbReference type="ChEBI" id="CHEBI:15379"/>
        <dbReference type="ChEBI" id="CHEBI:16240"/>
        <dbReference type="EC" id="1.11.1.21"/>
    </reaction>
</comment>
<keyword evidence="5 12" id="KW-0408">Iron</keyword>
<keyword evidence="4 12" id="KW-0560">Oxidoreductase</keyword>
<proteinExistence type="inferred from homology"/>
<dbReference type="Gene3D" id="1.10.520.10">
    <property type="match status" value="2"/>
</dbReference>
<evidence type="ECO:0000256" key="4">
    <source>
        <dbReference type="ARBA" id="ARBA00023002"/>
    </source>
</evidence>
<dbReference type="EC" id="1.11.1.21" evidence="10 12"/>
<dbReference type="PROSITE" id="PS00436">
    <property type="entry name" value="PEROXIDASE_2"/>
    <property type="match status" value="1"/>
</dbReference>
<dbReference type="NCBIfam" id="TIGR00198">
    <property type="entry name" value="cat_per_HPI"/>
    <property type="match status" value="1"/>
</dbReference>
<comment type="catalytic activity">
    <reaction evidence="8 12 13">
        <text>H2O2 + AH2 = A + 2 H2O</text>
        <dbReference type="Rhea" id="RHEA:30275"/>
        <dbReference type="ChEBI" id="CHEBI:13193"/>
        <dbReference type="ChEBI" id="CHEBI:15377"/>
        <dbReference type="ChEBI" id="CHEBI:16240"/>
        <dbReference type="ChEBI" id="CHEBI:17499"/>
        <dbReference type="EC" id="1.11.1.21"/>
    </reaction>
</comment>
<sequence length="740" mass="81498" precursor="true">MKTKQTFLASALAVAISAVLTANPVLAESQPTMNSFWWPEQLDLKPLRQNSVESNPLGKAFNYAEQFKTVDLKAVKKDIASVLHASQPWWPADYGNYGPFFIRMAWHSAGVYRIFDGRGGASGGQQRFEPLNSWPDNVNLDKARRLLWPVKQKYGAKLSWADLMVLAGNVALEEMGFNTIGFAGGRADDWEAEMVNWGTEKKFLADERHDAKGELAKPLAAVQMGLIYVNPEGPGGNPDPLAAAKHIREAFGRMAMNDEETVALIAGGHTFGKAHGAHKPDECVGKEPAAAGIEEQGLGWANKCGSGHGVDTVSSGLEGAWSTNPTRWTHDYLTWLYTFDWETTKSPAGATQWIPKEGKGDNFVPDAHDPNKRHAPIMFTTDIALKTDPEYQKISKRFLDNPKEFEAAFAKAWFKLTHRDMGPKARYVGAEVPAEDFIWQDPIPKVDHKLIDAKDIAKLKSTILDSDLTISELVRTAWASAATFRGTDMRGGANGARIRLAPQKNWEVNDPAELAKVLTRLETIQNDFNRTLKGGKKVSLADVIVLGGSAAVEEAAKKAGFKVQVSFKPGRMDAAQEQTDAKSIAVLEPKADGFRNYFSKDNAHSPAEMLVERANFLTLSVPEMTALVGGMRALDANAGHTQHGVFTNRPGVLSNDFFVNLLDMSTKWTKSSSEGIYEGRDRANDQVKWTATPVDLIFGSNSELRAVAELYASDDAKEKFVQDFVNAWGKVMHLDRFDKL</sequence>
<name>A0A2S6GEC9_9GAMM</name>
<evidence type="ECO:0000313" key="15">
    <source>
        <dbReference type="EMBL" id="PPK63582.1"/>
    </source>
</evidence>
<feature type="domain" description="Plant heme peroxidase family profile" evidence="14">
    <location>
        <begin position="140"/>
        <end position="432"/>
    </location>
</feature>
<evidence type="ECO:0000256" key="2">
    <source>
        <dbReference type="ARBA" id="ARBA00022617"/>
    </source>
</evidence>
<evidence type="ECO:0000256" key="13">
    <source>
        <dbReference type="RuleBase" id="RU003451"/>
    </source>
</evidence>
<dbReference type="PANTHER" id="PTHR30555">
    <property type="entry name" value="HYDROPEROXIDASE I, BIFUNCTIONAL CATALASE-PEROXIDASE"/>
    <property type="match status" value="1"/>
</dbReference>
<feature type="binding site" description="axial binding residue" evidence="12">
    <location>
        <position position="269"/>
    </location>
    <ligand>
        <name>heme b</name>
        <dbReference type="ChEBI" id="CHEBI:60344"/>
    </ligand>
    <ligandPart>
        <name>Fe</name>
        <dbReference type="ChEBI" id="CHEBI:18248"/>
    </ligandPart>
</feature>
<dbReference type="GO" id="GO:0070301">
    <property type="term" value="P:cellular response to hydrogen peroxide"/>
    <property type="evidence" value="ECO:0007669"/>
    <property type="project" value="TreeGrafter"/>
</dbReference>
<gene>
    <name evidence="12" type="primary">katG</name>
    <name evidence="15" type="ORF">B0F88_1347</name>
</gene>
<evidence type="ECO:0000256" key="9">
    <source>
        <dbReference type="ARBA" id="ARBA00060838"/>
    </source>
</evidence>
<dbReference type="InterPro" id="IPR000763">
    <property type="entry name" value="Catalase_peroxidase"/>
</dbReference>
<dbReference type="HAMAP" id="MF_01961">
    <property type="entry name" value="Catal_peroxid"/>
    <property type="match status" value="1"/>
</dbReference>
<feature type="signal peptide" evidence="12 13">
    <location>
        <begin position="1"/>
        <end position="27"/>
    </location>
</feature>
<dbReference type="GO" id="GO:0046872">
    <property type="term" value="F:metal ion binding"/>
    <property type="evidence" value="ECO:0007669"/>
    <property type="project" value="UniProtKB-KW"/>
</dbReference>
<evidence type="ECO:0000259" key="14">
    <source>
        <dbReference type="PROSITE" id="PS50873"/>
    </source>
</evidence>
<dbReference type="FunFam" id="1.10.420.10:FF:000004">
    <property type="entry name" value="Catalase-peroxidase"/>
    <property type="match status" value="1"/>
</dbReference>
<dbReference type="SUPFAM" id="SSF48113">
    <property type="entry name" value="Heme-dependent peroxidases"/>
    <property type="match status" value="2"/>
</dbReference>
<keyword evidence="1 12" id="KW-0575">Peroxidase</keyword>
<evidence type="ECO:0000256" key="12">
    <source>
        <dbReference type="HAMAP-Rule" id="MF_01961"/>
    </source>
</evidence>
<dbReference type="InterPro" id="IPR002016">
    <property type="entry name" value="Haem_peroxidase"/>
</dbReference>
<dbReference type="FunFam" id="1.10.420.10:FF:000002">
    <property type="entry name" value="Catalase-peroxidase"/>
    <property type="match status" value="1"/>
</dbReference>
<feature type="chain" id="PRO_5015370705" description="Catalase-peroxidase" evidence="12 13">
    <location>
        <begin position="28"/>
        <end position="740"/>
    </location>
</feature>
<dbReference type="GO" id="GO:0004096">
    <property type="term" value="F:catalase activity"/>
    <property type="evidence" value="ECO:0007669"/>
    <property type="project" value="UniProtKB-UniRule"/>
</dbReference>
<keyword evidence="6 12" id="KW-0376">Hydrogen peroxide</keyword>
<feature type="cross-link" description="Tryptophyl-tyrosyl-methioninium (Tyr-Met) (with Trp-106)" evidence="12">
    <location>
        <begin position="228"/>
        <end position="254"/>
    </location>
</feature>
<comment type="similarity">
    <text evidence="9 12 13">Belongs to the peroxidase family. Peroxidase/catalase subfamily.</text>
</comment>
<dbReference type="InterPro" id="IPR019794">
    <property type="entry name" value="Peroxidases_AS"/>
</dbReference>